<keyword evidence="5" id="KW-0375">Hydrogen ion transport</keyword>
<dbReference type="AlphaFoldDB" id="A0A314YYU1"/>
<dbReference type="GO" id="GO:0046933">
    <property type="term" value="F:proton-transporting ATP synthase activity, rotational mechanism"/>
    <property type="evidence" value="ECO:0007669"/>
    <property type="project" value="InterPro"/>
</dbReference>
<reference evidence="9 10" key="1">
    <citation type="submission" date="2018-02" db="EMBL/GenBank/DDBJ databases">
        <title>Draft genome of wild Prunus yedoensis var. nudiflora.</title>
        <authorList>
            <person name="Baek S."/>
            <person name="Kim J.-H."/>
            <person name="Choi K."/>
            <person name="Kim G.-B."/>
            <person name="Cho A."/>
            <person name="Jang H."/>
            <person name="Shin C.-H."/>
            <person name="Yu H.-J."/>
            <person name="Mun J.-H."/>
        </authorList>
    </citation>
    <scope>NUCLEOTIDE SEQUENCE [LARGE SCALE GENOMIC DNA]</scope>
    <source>
        <strain evidence="10">cv. Jeju island</strain>
        <tissue evidence="9">Leaf</tissue>
    </source>
</reference>
<name>A0A314YYU1_PRUYE</name>
<dbReference type="EMBL" id="PJQY01000550">
    <property type="protein sequence ID" value="PQQ10048.1"/>
    <property type="molecule type" value="Genomic_DNA"/>
</dbReference>
<sequence>MAKSNNTLKTTAEDMEKIRKFFGEPSVFDFFINPTIDLDKKCKVLDEIAESSTLQPHIVNFLNILANAK</sequence>
<comment type="similarity">
    <text evidence="2">Belongs to the ATPase delta chain family.</text>
</comment>
<keyword evidence="8" id="KW-0066">ATP synthesis</keyword>
<dbReference type="Pfam" id="PF00213">
    <property type="entry name" value="OSCP"/>
    <property type="match status" value="1"/>
</dbReference>
<evidence type="ECO:0000256" key="4">
    <source>
        <dbReference type="ARBA" id="ARBA00022448"/>
    </source>
</evidence>
<evidence type="ECO:0000256" key="3">
    <source>
        <dbReference type="ARBA" id="ARBA00011648"/>
    </source>
</evidence>
<evidence type="ECO:0000256" key="8">
    <source>
        <dbReference type="ARBA" id="ARBA00023310"/>
    </source>
</evidence>
<comment type="subcellular location">
    <subcellularLocation>
        <location evidence="1">Membrane</location>
    </subcellularLocation>
</comment>
<evidence type="ECO:0000256" key="1">
    <source>
        <dbReference type="ARBA" id="ARBA00004370"/>
    </source>
</evidence>
<evidence type="ECO:0000256" key="7">
    <source>
        <dbReference type="ARBA" id="ARBA00023136"/>
    </source>
</evidence>
<evidence type="ECO:0000313" key="10">
    <source>
        <dbReference type="Proteomes" id="UP000250321"/>
    </source>
</evidence>
<keyword evidence="4" id="KW-0813">Transport</keyword>
<accession>A0A314YYU1</accession>
<comment type="subunit">
    <text evidence="3">F-type ATPases have 2 components, CF(1) - the catalytic core - and CF(0) - the membrane proton channel. CF(1) has five subunits: alpha(3), beta(3), gamma(1), delta(1), epsilon(1). CF(0) has three main subunits: a, b and c.</text>
</comment>
<evidence type="ECO:0000256" key="5">
    <source>
        <dbReference type="ARBA" id="ARBA00022781"/>
    </source>
</evidence>
<dbReference type="InterPro" id="IPR000711">
    <property type="entry name" value="ATPase_OSCP/dsu"/>
</dbReference>
<comment type="caution">
    <text evidence="9">The sequence shown here is derived from an EMBL/GenBank/DDBJ whole genome shotgun (WGS) entry which is preliminary data.</text>
</comment>
<evidence type="ECO:0000313" key="9">
    <source>
        <dbReference type="EMBL" id="PQQ10048.1"/>
    </source>
</evidence>
<proteinExistence type="inferred from homology"/>
<dbReference type="Proteomes" id="UP000250321">
    <property type="component" value="Unassembled WGS sequence"/>
</dbReference>
<dbReference type="PANTHER" id="PTHR11910">
    <property type="entry name" value="ATP SYNTHASE DELTA CHAIN"/>
    <property type="match status" value="1"/>
</dbReference>
<dbReference type="OrthoDB" id="1262810at2759"/>
<dbReference type="GO" id="GO:0016020">
    <property type="term" value="C:membrane"/>
    <property type="evidence" value="ECO:0007669"/>
    <property type="project" value="UniProtKB-SubCell"/>
</dbReference>
<keyword evidence="10" id="KW-1185">Reference proteome</keyword>
<organism evidence="9 10">
    <name type="scientific">Prunus yedoensis var. nudiflora</name>
    <dbReference type="NCBI Taxonomy" id="2094558"/>
    <lineage>
        <taxon>Eukaryota</taxon>
        <taxon>Viridiplantae</taxon>
        <taxon>Streptophyta</taxon>
        <taxon>Embryophyta</taxon>
        <taxon>Tracheophyta</taxon>
        <taxon>Spermatophyta</taxon>
        <taxon>Magnoliopsida</taxon>
        <taxon>eudicotyledons</taxon>
        <taxon>Gunneridae</taxon>
        <taxon>Pentapetalae</taxon>
        <taxon>rosids</taxon>
        <taxon>fabids</taxon>
        <taxon>Rosales</taxon>
        <taxon>Rosaceae</taxon>
        <taxon>Amygdaloideae</taxon>
        <taxon>Amygdaleae</taxon>
        <taxon>Prunus</taxon>
    </lineage>
</organism>
<evidence type="ECO:0000256" key="6">
    <source>
        <dbReference type="ARBA" id="ARBA00023065"/>
    </source>
</evidence>
<keyword evidence="7" id="KW-0472">Membrane</keyword>
<gene>
    <name evidence="9" type="ORF">Pyn_17473</name>
</gene>
<dbReference type="SUPFAM" id="SSF47928">
    <property type="entry name" value="N-terminal domain of the delta subunit of the F1F0-ATP synthase"/>
    <property type="match status" value="1"/>
</dbReference>
<dbReference type="STRING" id="2094558.A0A314YYU1"/>
<evidence type="ECO:0000256" key="2">
    <source>
        <dbReference type="ARBA" id="ARBA00007046"/>
    </source>
</evidence>
<dbReference type="Gene3D" id="1.10.520.20">
    <property type="entry name" value="N-terminal domain of the delta subunit of the F1F0-ATP synthase"/>
    <property type="match status" value="1"/>
</dbReference>
<dbReference type="InterPro" id="IPR026015">
    <property type="entry name" value="ATP_synth_OSCP/delta_N_sf"/>
</dbReference>
<keyword evidence="6" id="KW-0406">Ion transport</keyword>
<protein>
    <submittedName>
        <fullName evidence="9">ATP synthase delta chain chloroplastic</fullName>
    </submittedName>
</protein>